<sequence length="59" mass="7523">MLLIAPECISRVEEIWSCFVQKYRRRIYPHFPLYHHFWKKMKYLQCQMWLQISLFTWKA</sequence>
<organism evidence="1 2">
    <name type="scientific">Callosobruchus maculatus</name>
    <name type="common">Southern cowpea weevil</name>
    <name type="synonym">Pulse bruchid</name>
    <dbReference type="NCBI Taxonomy" id="64391"/>
    <lineage>
        <taxon>Eukaryota</taxon>
        <taxon>Metazoa</taxon>
        <taxon>Ecdysozoa</taxon>
        <taxon>Arthropoda</taxon>
        <taxon>Hexapoda</taxon>
        <taxon>Insecta</taxon>
        <taxon>Pterygota</taxon>
        <taxon>Neoptera</taxon>
        <taxon>Endopterygota</taxon>
        <taxon>Coleoptera</taxon>
        <taxon>Polyphaga</taxon>
        <taxon>Cucujiformia</taxon>
        <taxon>Chrysomeloidea</taxon>
        <taxon>Chrysomelidae</taxon>
        <taxon>Bruchinae</taxon>
        <taxon>Bruchini</taxon>
        <taxon>Callosobruchus</taxon>
    </lineage>
</organism>
<proteinExistence type="predicted"/>
<gene>
    <name evidence="1" type="ORF">CALMAC_LOCUS4741</name>
</gene>
<dbReference type="EMBL" id="CAACVG010006570">
    <property type="protein sequence ID" value="VEN40651.1"/>
    <property type="molecule type" value="Genomic_DNA"/>
</dbReference>
<keyword evidence="2" id="KW-1185">Reference proteome</keyword>
<protein>
    <submittedName>
        <fullName evidence="1">Uncharacterized protein</fullName>
    </submittedName>
</protein>
<feature type="non-terminal residue" evidence="1">
    <location>
        <position position="59"/>
    </location>
</feature>
<evidence type="ECO:0000313" key="2">
    <source>
        <dbReference type="Proteomes" id="UP000410492"/>
    </source>
</evidence>
<dbReference type="AlphaFoldDB" id="A0A653BZI9"/>
<reference evidence="1 2" key="1">
    <citation type="submission" date="2019-01" db="EMBL/GenBank/DDBJ databases">
        <authorList>
            <person name="Sayadi A."/>
        </authorList>
    </citation>
    <scope>NUCLEOTIDE SEQUENCE [LARGE SCALE GENOMIC DNA]</scope>
</reference>
<dbReference type="Proteomes" id="UP000410492">
    <property type="component" value="Unassembled WGS sequence"/>
</dbReference>
<name>A0A653BZI9_CALMS</name>
<accession>A0A653BZI9</accession>
<evidence type="ECO:0000313" key="1">
    <source>
        <dbReference type="EMBL" id="VEN40651.1"/>
    </source>
</evidence>